<feature type="compositionally biased region" description="Basic and acidic residues" evidence="6">
    <location>
        <begin position="31"/>
        <end position="53"/>
    </location>
</feature>
<sequence>MAKDIIISIDETNELRKKLGLKLLDTSNSVDSRKSSSTNDHDNNSNSKIHNDDNDNATFSLKPTTDELNGNFKALSEEHYNKSTLIINRLKSLREKKLRLRQSESALADSNSATVDWLSNVGKTKHDKVKIHIGDERNMEDDNKDIGAVSDLPIMNVSHSISSLGNNKPTILTLKEKDILDYKSEEEADDIQDAMLENQDLIHEEDHLNKLKLRKLNQQRKRRFNLNVSSIDIAKEDDDKSVVKNSHSLIIGAKIDTLQNLSNESQLSDKDETKLKVNLSNMKDSDNNSDDNSDFKKIKIKKRKKMGNNMKNKMFKSSVNIPTKMQKVELVDEDVDIDDNQIDYIVGDARINRHKTLLKAKQRSLEDIEKDIFMEKLEKKQRVKDIESLRKRRTNTLTIDENTVFLETLESNILDNKSETDNEKENESAKLDSYNIPKDASKNLSIINSEPITKDETPTKSNIPNFHDGLASTLQFLQERNALPTKAKNTVKPDERLNELSKDFVASVDTTQEDYDKVRRNKMEIRNNIVKQVNDIQAVRLKDYNPEVILQYTDEDGNTLTTKEAYKQLSQKFHGTRSNDKKKAKLQARIEARKKNSNLKQLFGFEQ</sequence>
<dbReference type="InterPro" id="IPR005011">
    <property type="entry name" value="SNU66/SART1"/>
</dbReference>
<dbReference type="STRING" id="1071380.I2GYC4"/>
<keyword evidence="4" id="KW-0508">mRNA splicing</keyword>
<reference evidence="7 8" key="1">
    <citation type="journal article" date="2011" name="Proc. Natl. Acad. Sci. U.S.A.">
        <title>Evolutionary erosion of yeast sex chromosomes by mating-type switching accidents.</title>
        <authorList>
            <person name="Gordon J.L."/>
            <person name="Armisen D."/>
            <person name="Proux-Wera E."/>
            <person name="Oheigeartaigh S.S."/>
            <person name="Byrne K.P."/>
            <person name="Wolfe K.H."/>
        </authorList>
    </citation>
    <scope>NUCLEOTIDE SEQUENCE [LARGE SCALE GENOMIC DNA]</scope>
    <source>
        <strain evidence="8">ATCC 34711 / CBS 6284 / DSM 70876 / NBRC 10599 / NRRL Y-10934 / UCD 77-7</strain>
    </source>
</reference>
<dbReference type="InterPro" id="IPR045347">
    <property type="entry name" value="HIND"/>
</dbReference>
<accession>I2GYC4</accession>
<dbReference type="OrthoDB" id="5583at2759"/>
<evidence type="ECO:0000256" key="1">
    <source>
        <dbReference type="ARBA" id="ARBA00004123"/>
    </source>
</evidence>
<dbReference type="EMBL" id="HE806317">
    <property type="protein sequence ID" value="CCH59126.1"/>
    <property type="molecule type" value="Genomic_DNA"/>
</dbReference>
<dbReference type="FunCoup" id="I2GYC4">
    <property type="interactions" value="905"/>
</dbReference>
<evidence type="ECO:0000256" key="6">
    <source>
        <dbReference type="SAM" id="MobiDB-lite"/>
    </source>
</evidence>
<comment type="subcellular location">
    <subcellularLocation>
        <location evidence="1">Nucleus</location>
    </subcellularLocation>
</comment>
<dbReference type="RefSeq" id="XP_004178645.1">
    <property type="nucleotide sequence ID" value="XM_004178597.1"/>
</dbReference>
<gene>
    <name evidence="7" type="primary">TBLA0B02840</name>
    <name evidence="7" type="ORF">TBLA_0B02840</name>
</gene>
<dbReference type="PANTHER" id="PTHR14152:SF5">
    <property type="entry name" value="U4_U6.U5 TRI-SNRNP-ASSOCIATED PROTEIN 1"/>
    <property type="match status" value="1"/>
</dbReference>
<keyword evidence="8" id="KW-1185">Reference proteome</keyword>
<dbReference type="GeneID" id="14493910"/>
<evidence type="ECO:0000313" key="8">
    <source>
        <dbReference type="Proteomes" id="UP000002866"/>
    </source>
</evidence>
<evidence type="ECO:0000256" key="2">
    <source>
        <dbReference type="ARBA" id="ARBA00006076"/>
    </source>
</evidence>
<dbReference type="GO" id="GO:0045292">
    <property type="term" value="P:mRNA cis splicing, via spliceosome"/>
    <property type="evidence" value="ECO:0007669"/>
    <property type="project" value="TreeGrafter"/>
</dbReference>
<name>I2GYC4_HENB6</name>
<dbReference type="Pfam" id="PF19252">
    <property type="entry name" value="HIND"/>
    <property type="match status" value="1"/>
</dbReference>
<protein>
    <submittedName>
        <fullName evidence="7">Uncharacterized protein</fullName>
    </submittedName>
</protein>
<dbReference type="eggNOG" id="KOG2217">
    <property type="taxonomic scope" value="Eukaryota"/>
</dbReference>
<dbReference type="Proteomes" id="UP000002866">
    <property type="component" value="Chromosome 2"/>
</dbReference>
<dbReference type="Pfam" id="PF03343">
    <property type="entry name" value="SART-1"/>
    <property type="match status" value="1"/>
</dbReference>
<keyword evidence="3" id="KW-0507">mRNA processing</keyword>
<dbReference type="HOGENOM" id="CLU_018358_0_0_1"/>
<comment type="similarity">
    <text evidence="2">Belongs to the SNU66/SART1 family.</text>
</comment>
<dbReference type="KEGG" id="tbl:TBLA_0B02840"/>
<evidence type="ECO:0000313" key="7">
    <source>
        <dbReference type="EMBL" id="CCH59126.1"/>
    </source>
</evidence>
<evidence type="ECO:0000256" key="3">
    <source>
        <dbReference type="ARBA" id="ARBA00022664"/>
    </source>
</evidence>
<dbReference type="OMA" id="RFHGTKS"/>
<dbReference type="InParanoid" id="I2GYC4"/>
<dbReference type="GO" id="GO:0000481">
    <property type="term" value="P:maturation of 5S rRNA"/>
    <property type="evidence" value="ECO:0007669"/>
    <property type="project" value="TreeGrafter"/>
</dbReference>
<keyword evidence="5" id="KW-0539">Nucleus</keyword>
<dbReference type="GO" id="GO:0046540">
    <property type="term" value="C:U4/U6 x U5 tri-snRNP complex"/>
    <property type="evidence" value="ECO:0007669"/>
    <property type="project" value="InterPro"/>
</dbReference>
<dbReference type="PANTHER" id="PTHR14152">
    <property type="entry name" value="SQUAMOUS CELL CARCINOMA ANTIGEN RECOGNISED BY CYTOTOXIC T LYMPHOCYTES"/>
    <property type="match status" value="1"/>
</dbReference>
<organism evidence="7 8">
    <name type="scientific">Henningerozyma blattae (strain ATCC 34711 / CBS 6284 / DSM 70876 / NBRC 10599 / NRRL Y-10934 / UCD 77-7)</name>
    <name type="common">Yeast</name>
    <name type="synonym">Tetrapisispora blattae</name>
    <dbReference type="NCBI Taxonomy" id="1071380"/>
    <lineage>
        <taxon>Eukaryota</taxon>
        <taxon>Fungi</taxon>
        <taxon>Dikarya</taxon>
        <taxon>Ascomycota</taxon>
        <taxon>Saccharomycotina</taxon>
        <taxon>Saccharomycetes</taxon>
        <taxon>Saccharomycetales</taxon>
        <taxon>Saccharomycetaceae</taxon>
        <taxon>Henningerozyma</taxon>
    </lineage>
</organism>
<proteinExistence type="inferred from homology"/>
<evidence type="ECO:0000256" key="5">
    <source>
        <dbReference type="ARBA" id="ARBA00023242"/>
    </source>
</evidence>
<evidence type="ECO:0000256" key="4">
    <source>
        <dbReference type="ARBA" id="ARBA00023187"/>
    </source>
</evidence>
<feature type="region of interest" description="Disordered" evidence="6">
    <location>
        <begin position="28"/>
        <end position="62"/>
    </location>
</feature>
<dbReference type="AlphaFoldDB" id="I2GYC4"/>